<feature type="transmembrane region" description="Helical" evidence="2">
    <location>
        <begin position="53"/>
        <end position="70"/>
    </location>
</feature>
<keyword evidence="2" id="KW-0472">Membrane</keyword>
<evidence type="ECO:0000256" key="2">
    <source>
        <dbReference type="SAM" id="Phobius"/>
    </source>
</evidence>
<feature type="transmembrane region" description="Helical" evidence="2">
    <location>
        <begin position="31"/>
        <end position="47"/>
    </location>
</feature>
<organism evidence="3 4">
    <name type="scientific">Candidatus Corynebacterium avicola</name>
    <dbReference type="NCBI Taxonomy" id="2838527"/>
    <lineage>
        <taxon>Bacteria</taxon>
        <taxon>Bacillati</taxon>
        <taxon>Actinomycetota</taxon>
        <taxon>Actinomycetes</taxon>
        <taxon>Mycobacteriales</taxon>
        <taxon>Corynebacteriaceae</taxon>
        <taxon>Corynebacterium</taxon>
    </lineage>
</organism>
<sequence length="222" mass="23723">MSATAIMVLVDLIAITILTAGIYYPRHRRSDLVVAFLGVNVGVLAVSEVLGSSTVGAGLGMGLFGVLSIIRLRSTEISQREVAYYFASLALGLITGLSTELTVLNTSLMALLVGVVALADSRLFSSSVRTQEIQMDSAIADPEQLRTEISRRLDAEVVSVSVERIDYVNDTTTARATVRTGGKRQDAPRKDAPRKLTSRDVQIEDAAVAAAANATRQLEATR</sequence>
<proteinExistence type="predicted"/>
<reference evidence="3" key="2">
    <citation type="submission" date="2021-04" db="EMBL/GenBank/DDBJ databases">
        <authorList>
            <person name="Gilroy R."/>
        </authorList>
    </citation>
    <scope>NUCLEOTIDE SEQUENCE</scope>
    <source>
        <strain evidence="3">CHK32-1732</strain>
    </source>
</reference>
<dbReference type="EMBL" id="DXGC01000075">
    <property type="protein sequence ID" value="HIW91735.1"/>
    <property type="molecule type" value="Genomic_DNA"/>
</dbReference>
<accession>A0A9D1RQK9</accession>
<dbReference type="Pfam" id="PF16316">
    <property type="entry name" value="DUF4956"/>
    <property type="match status" value="1"/>
</dbReference>
<evidence type="ECO:0000313" key="3">
    <source>
        <dbReference type="EMBL" id="HIW91735.1"/>
    </source>
</evidence>
<dbReference type="Proteomes" id="UP000824190">
    <property type="component" value="Unassembled WGS sequence"/>
</dbReference>
<gene>
    <name evidence="3" type="ORF">H9870_08755</name>
</gene>
<keyword evidence="2" id="KW-1133">Transmembrane helix</keyword>
<feature type="transmembrane region" description="Helical" evidence="2">
    <location>
        <begin position="6"/>
        <end position="24"/>
    </location>
</feature>
<feature type="transmembrane region" description="Helical" evidence="2">
    <location>
        <begin position="82"/>
        <end position="101"/>
    </location>
</feature>
<comment type="caution">
    <text evidence="3">The sequence shown here is derived from an EMBL/GenBank/DDBJ whole genome shotgun (WGS) entry which is preliminary data.</text>
</comment>
<dbReference type="InterPro" id="IPR032531">
    <property type="entry name" value="DUF4956"/>
</dbReference>
<reference evidence="3" key="1">
    <citation type="journal article" date="2021" name="PeerJ">
        <title>Extensive microbial diversity within the chicken gut microbiome revealed by metagenomics and culture.</title>
        <authorList>
            <person name="Gilroy R."/>
            <person name="Ravi A."/>
            <person name="Getino M."/>
            <person name="Pursley I."/>
            <person name="Horton D.L."/>
            <person name="Alikhan N.F."/>
            <person name="Baker D."/>
            <person name="Gharbi K."/>
            <person name="Hall N."/>
            <person name="Watson M."/>
            <person name="Adriaenssens E.M."/>
            <person name="Foster-Nyarko E."/>
            <person name="Jarju S."/>
            <person name="Secka A."/>
            <person name="Antonio M."/>
            <person name="Oren A."/>
            <person name="Chaudhuri R.R."/>
            <person name="La Ragione R."/>
            <person name="Hildebrand F."/>
            <person name="Pallen M.J."/>
        </authorList>
    </citation>
    <scope>NUCLEOTIDE SEQUENCE</scope>
    <source>
        <strain evidence="3">CHK32-1732</strain>
    </source>
</reference>
<name>A0A9D1RQK9_9CORY</name>
<feature type="compositionally biased region" description="Basic and acidic residues" evidence="1">
    <location>
        <begin position="183"/>
        <end position="198"/>
    </location>
</feature>
<feature type="region of interest" description="Disordered" evidence="1">
    <location>
        <begin position="176"/>
        <end position="198"/>
    </location>
</feature>
<keyword evidence="2" id="KW-0812">Transmembrane</keyword>
<evidence type="ECO:0000256" key="1">
    <source>
        <dbReference type="SAM" id="MobiDB-lite"/>
    </source>
</evidence>
<protein>
    <submittedName>
        <fullName evidence="3">DUF4956 domain-containing protein</fullName>
    </submittedName>
</protein>
<evidence type="ECO:0000313" key="4">
    <source>
        <dbReference type="Proteomes" id="UP000824190"/>
    </source>
</evidence>
<dbReference type="AlphaFoldDB" id="A0A9D1RQK9"/>